<protein>
    <submittedName>
        <fullName evidence="2">Uncharacterized protein</fullName>
    </submittedName>
</protein>
<organism evidence="2 3">
    <name type="scientific">Blepharisma stoltei</name>
    <dbReference type="NCBI Taxonomy" id="1481888"/>
    <lineage>
        <taxon>Eukaryota</taxon>
        <taxon>Sar</taxon>
        <taxon>Alveolata</taxon>
        <taxon>Ciliophora</taxon>
        <taxon>Postciliodesmatophora</taxon>
        <taxon>Heterotrichea</taxon>
        <taxon>Heterotrichida</taxon>
        <taxon>Blepharismidae</taxon>
        <taxon>Blepharisma</taxon>
    </lineage>
</organism>
<dbReference type="AlphaFoldDB" id="A0AAU9JR13"/>
<dbReference type="Proteomes" id="UP001162131">
    <property type="component" value="Unassembled WGS sequence"/>
</dbReference>
<reference evidence="2" key="1">
    <citation type="submission" date="2021-09" db="EMBL/GenBank/DDBJ databases">
        <authorList>
            <consortium name="AG Swart"/>
            <person name="Singh M."/>
            <person name="Singh A."/>
            <person name="Seah K."/>
            <person name="Emmerich C."/>
        </authorList>
    </citation>
    <scope>NUCLEOTIDE SEQUENCE</scope>
    <source>
        <strain evidence="2">ATCC30299</strain>
    </source>
</reference>
<dbReference type="EMBL" id="CAJZBQ010000015">
    <property type="protein sequence ID" value="CAG9316454.1"/>
    <property type="molecule type" value="Genomic_DNA"/>
</dbReference>
<evidence type="ECO:0000313" key="3">
    <source>
        <dbReference type="Proteomes" id="UP001162131"/>
    </source>
</evidence>
<comment type="caution">
    <text evidence="2">The sequence shown here is derived from an EMBL/GenBank/DDBJ whole genome shotgun (WGS) entry which is preliminary data.</text>
</comment>
<evidence type="ECO:0000313" key="2">
    <source>
        <dbReference type="EMBL" id="CAG9324181.1"/>
    </source>
</evidence>
<gene>
    <name evidence="1" type="ORF">BSTOLATCC_MIC15884</name>
    <name evidence="2" type="ORF">BSTOLATCC_MIC35201</name>
</gene>
<accession>A0AAU9JR13</accession>
<sequence length="180" mass="20714">MVTITLIDIDGRPAEKEINLNWTFSLLARPLLNEYEADNQSLALNNGTLLRLVDHQSEKLRDLGFEGEKVVKIMHAKKGCPDISVRVENLINSSKFSVMVNPLSKCFDVCQMLETRTGLRLLNNREASVMVKSVYLNFENNYYKTLRDLKIKHNESLNILKFERGGLYCAKRINYYKAPN</sequence>
<dbReference type="EMBL" id="CAJZBQ010000035">
    <property type="protein sequence ID" value="CAG9324181.1"/>
    <property type="molecule type" value="Genomic_DNA"/>
</dbReference>
<proteinExistence type="predicted"/>
<evidence type="ECO:0000313" key="1">
    <source>
        <dbReference type="EMBL" id="CAG9316454.1"/>
    </source>
</evidence>
<keyword evidence="3" id="KW-1185">Reference proteome</keyword>
<name>A0AAU9JR13_9CILI</name>